<evidence type="ECO:0000256" key="1">
    <source>
        <dbReference type="SAM" id="SignalP"/>
    </source>
</evidence>
<proteinExistence type="predicted"/>
<dbReference type="AlphaFoldDB" id="A0A4R3TF99"/>
<accession>A0A4R3TF99</accession>
<gene>
    <name evidence="2" type="ORF">EDD61_106132</name>
</gene>
<evidence type="ECO:0000313" key="2">
    <source>
        <dbReference type="EMBL" id="TCU60622.1"/>
    </source>
</evidence>
<reference evidence="2 3" key="1">
    <citation type="submission" date="2019-03" db="EMBL/GenBank/DDBJ databases">
        <title>Genomic Encyclopedia of Type Strains, Phase IV (KMG-IV): sequencing the most valuable type-strain genomes for metagenomic binning, comparative biology and taxonomic classification.</title>
        <authorList>
            <person name="Goeker M."/>
        </authorList>
    </citation>
    <scope>NUCLEOTIDE SEQUENCE [LARGE SCALE GENOMIC DNA]</scope>
    <source>
        <strain evidence="2 3">DSM 29481</strain>
    </source>
</reference>
<comment type="caution">
    <text evidence="2">The sequence shown here is derived from an EMBL/GenBank/DDBJ whole genome shotgun (WGS) entry which is preliminary data.</text>
</comment>
<keyword evidence="1" id="KW-0732">Signal</keyword>
<dbReference type="EMBL" id="SMBP01000006">
    <property type="protein sequence ID" value="TCU60622.1"/>
    <property type="molecule type" value="Genomic_DNA"/>
</dbReference>
<dbReference type="Proteomes" id="UP000295773">
    <property type="component" value="Unassembled WGS sequence"/>
</dbReference>
<name>A0A4R3TF99_9FIRM</name>
<sequence>MKKSTLLSLATAGAIVLTSAGTYAVWDTLSGTSTGQITVANSSVTVAATNMTFVEGTDTIGEDSIAYTGTAKFEVTDAGNNVDTMTLVPTVKNGENIVDAADVDVTIKKGEVALTKTDANYTDTTLTSGDNEYTVEVTVKNKALAGNTLDVEVTGTASHS</sequence>
<evidence type="ECO:0000313" key="3">
    <source>
        <dbReference type="Proteomes" id="UP000295773"/>
    </source>
</evidence>
<organism evidence="2 3">
    <name type="scientific">Longicatena caecimuris</name>
    <dbReference type="NCBI Taxonomy" id="1796635"/>
    <lineage>
        <taxon>Bacteria</taxon>
        <taxon>Bacillati</taxon>
        <taxon>Bacillota</taxon>
        <taxon>Erysipelotrichia</taxon>
        <taxon>Erysipelotrichales</taxon>
        <taxon>Erysipelotrichaceae</taxon>
        <taxon>Longicatena</taxon>
    </lineage>
</organism>
<feature type="chain" id="PRO_5039450316" evidence="1">
    <location>
        <begin position="25"/>
        <end position="160"/>
    </location>
</feature>
<dbReference type="RefSeq" id="WP_132224405.1">
    <property type="nucleotide sequence ID" value="NZ_JANKBG010000005.1"/>
</dbReference>
<keyword evidence="3" id="KW-1185">Reference proteome</keyword>
<feature type="signal peptide" evidence="1">
    <location>
        <begin position="1"/>
        <end position="24"/>
    </location>
</feature>
<protein>
    <submittedName>
        <fullName evidence="2">Uncharacterized protein</fullName>
    </submittedName>
</protein>